<name>A0A081B5M7_PHYNI</name>
<dbReference type="Proteomes" id="UP000028582">
    <property type="component" value="Unassembled WGS sequence"/>
</dbReference>
<sequence>MDFGATRSKLEQGHLHAAEKRAKVCEIQQKAAEG</sequence>
<gene>
    <name evidence="1" type="ORF">F444_00020</name>
</gene>
<proteinExistence type="predicted"/>
<protein>
    <submittedName>
        <fullName evidence="1">Uncharacterized protein</fullName>
    </submittedName>
</protein>
<organism evidence="1 2">
    <name type="scientific">Phytophthora nicotianae P1976</name>
    <dbReference type="NCBI Taxonomy" id="1317066"/>
    <lineage>
        <taxon>Eukaryota</taxon>
        <taxon>Sar</taxon>
        <taxon>Stramenopiles</taxon>
        <taxon>Oomycota</taxon>
        <taxon>Peronosporomycetes</taxon>
        <taxon>Peronosporales</taxon>
        <taxon>Peronosporaceae</taxon>
        <taxon>Phytophthora</taxon>
    </lineage>
</organism>
<accession>A0A081B5M7</accession>
<comment type="caution">
    <text evidence="1">The sequence shown here is derived from an EMBL/GenBank/DDBJ whole genome shotgun (WGS) entry which is preliminary data.</text>
</comment>
<evidence type="ECO:0000313" key="2">
    <source>
        <dbReference type="Proteomes" id="UP000028582"/>
    </source>
</evidence>
<dbReference type="AlphaFoldDB" id="A0A081B5M7"/>
<reference evidence="1 2" key="1">
    <citation type="submission" date="2013-11" db="EMBL/GenBank/DDBJ databases">
        <title>The Genome Sequence of Phytophthora parasitica P1976.</title>
        <authorList>
            <consortium name="The Broad Institute Genomics Platform"/>
            <person name="Russ C."/>
            <person name="Tyler B."/>
            <person name="Panabieres F."/>
            <person name="Shan W."/>
            <person name="Tripathy S."/>
            <person name="Grunwald N."/>
            <person name="Machado M."/>
            <person name="Johnson C.S."/>
            <person name="Walker B."/>
            <person name="Young S."/>
            <person name="Zeng Q."/>
            <person name="Gargeya S."/>
            <person name="Fitzgerald M."/>
            <person name="Haas B."/>
            <person name="Abouelleil A."/>
            <person name="Allen A.W."/>
            <person name="Alvarado L."/>
            <person name="Arachchi H.M."/>
            <person name="Berlin A.M."/>
            <person name="Chapman S.B."/>
            <person name="Gainer-Dewar J."/>
            <person name="Goldberg J."/>
            <person name="Griggs A."/>
            <person name="Gujja S."/>
            <person name="Hansen M."/>
            <person name="Howarth C."/>
            <person name="Imamovic A."/>
            <person name="Ireland A."/>
            <person name="Larimer J."/>
            <person name="McCowan C."/>
            <person name="Murphy C."/>
            <person name="Pearson M."/>
            <person name="Poon T.W."/>
            <person name="Priest M."/>
            <person name="Roberts A."/>
            <person name="Saif S."/>
            <person name="Shea T."/>
            <person name="Sisk P."/>
            <person name="Sykes S."/>
            <person name="Wortman J."/>
            <person name="Nusbaum C."/>
            <person name="Birren B."/>
        </authorList>
    </citation>
    <scope>NUCLEOTIDE SEQUENCE [LARGE SCALE GENOMIC DNA]</scope>
    <source>
        <strain evidence="1 2">P1976</strain>
    </source>
</reference>
<dbReference type="EMBL" id="ANJA01000008">
    <property type="protein sequence ID" value="ETO86438.1"/>
    <property type="molecule type" value="Genomic_DNA"/>
</dbReference>
<evidence type="ECO:0000313" key="1">
    <source>
        <dbReference type="EMBL" id="ETO86438.1"/>
    </source>
</evidence>